<evidence type="ECO:0000256" key="1">
    <source>
        <dbReference type="ARBA" id="ARBA00005187"/>
    </source>
</evidence>
<evidence type="ECO:0000256" key="9">
    <source>
        <dbReference type="PIRSR" id="PIRSR001589-2"/>
    </source>
</evidence>
<organism evidence="12 13">
    <name type="scientific">Lacipirellula limnantheis</name>
    <dbReference type="NCBI Taxonomy" id="2528024"/>
    <lineage>
        <taxon>Bacteria</taxon>
        <taxon>Pseudomonadati</taxon>
        <taxon>Planctomycetota</taxon>
        <taxon>Planctomycetia</taxon>
        <taxon>Pirellulales</taxon>
        <taxon>Lacipirellulaceae</taxon>
        <taxon>Lacipirellula</taxon>
    </lineage>
</organism>
<evidence type="ECO:0000256" key="6">
    <source>
        <dbReference type="ARBA" id="ARBA00022962"/>
    </source>
</evidence>
<dbReference type="GO" id="GO:0005829">
    <property type="term" value="C:cytosol"/>
    <property type="evidence" value="ECO:0007669"/>
    <property type="project" value="TreeGrafter"/>
</dbReference>
<feature type="binding site" evidence="9">
    <location>
        <position position="99"/>
    </location>
    <ligand>
        <name>L-glutamine</name>
        <dbReference type="ChEBI" id="CHEBI:58359"/>
    </ligand>
</feature>
<keyword evidence="8" id="KW-0028">Amino-acid biosynthesis</keyword>
<dbReference type="PROSITE" id="PS51278">
    <property type="entry name" value="GATASE_TYPE_2"/>
    <property type="match status" value="1"/>
</dbReference>
<dbReference type="InterPro" id="IPR033738">
    <property type="entry name" value="AsnB_N"/>
</dbReference>
<gene>
    <name evidence="12" type="primary">asnB</name>
    <name evidence="12" type="ORF">I41_25360</name>
</gene>
<keyword evidence="8" id="KW-0061">Asparagine biosynthesis</keyword>
<dbReference type="PANTHER" id="PTHR43284">
    <property type="entry name" value="ASPARAGINE SYNTHETASE (GLUTAMINE-HYDROLYZING)"/>
    <property type="match status" value="1"/>
</dbReference>
<evidence type="ECO:0000256" key="7">
    <source>
        <dbReference type="ARBA" id="ARBA00048741"/>
    </source>
</evidence>
<dbReference type="InterPro" id="IPR029055">
    <property type="entry name" value="Ntn_hydrolases_N"/>
</dbReference>
<comment type="catalytic activity">
    <reaction evidence="7">
        <text>L-aspartate + L-glutamine + ATP + H2O = L-asparagine + L-glutamate + AMP + diphosphate + H(+)</text>
        <dbReference type="Rhea" id="RHEA:12228"/>
        <dbReference type="ChEBI" id="CHEBI:15377"/>
        <dbReference type="ChEBI" id="CHEBI:15378"/>
        <dbReference type="ChEBI" id="CHEBI:29985"/>
        <dbReference type="ChEBI" id="CHEBI:29991"/>
        <dbReference type="ChEBI" id="CHEBI:30616"/>
        <dbReference type="ChEBI" id="CHEBI:33019"/>
        <dbReference type="ChEBI" id="CHEBI:58048"/>
        <dbReference type="ChEBI" id="CHEBI:58359"/>
        <dbReference type="ChEBI" id="CHEBI:456215"/>
        <dbReference type="EC" id="6.3.5.4"/>
    </reaction>
</comment>
<comment type="pathway">
    <text evidence="1">Amino-acid biosynthesis; L-asparagine biosynthesis; L-asparagine from L-aspartate (L-Gln route): step 1/1.</text>
</comment>
<feature type="domain" description="Glutamine amidotransferase type-2" evidence="11">
    <location>
        <begin position="2"/>
        <end position="213"/>
    </location>
</feature>
<keyword evidence="13" id="KW-1185">Reference proteome</keyword>
<evidence type="ECO:0000256" key="8">
    <source>
        <dbReference type="PIRSR" id="PIRSR001589-1"/>
    </source>
</evidence>
<comment type="similarity">
    <text evidence="2">Belongs to the asparagine synthetase family.</text>
</comment>
<accession>A0A517TY94</accession>
<dbReference type="NCBIfam" id="TIGR01536">
    <property type="entry name" value="asn_synth_AEB"/>
    <property type="match status" value="1"/>
</dbReference>
<dbReference type="InterPro" id="IPR014729">
    <property type="entry name" value="Rossmann-like_a/b/a_fold"/>
</dbReference>
<dbReference type="NCBIfam" id="TIGR03108">
    <property type="entry name" value="eps_aminotran_1"/>
    <property type="match status" value="1"/>
</dbReference>
<dbReference type="InterPro" id="IPR051786">
    <property type="entry name" value="ASN_synthetase/amidase"/>
</dbReference>
<dbReference type="Proteomes" id="UP000317909">
    <property type="component" value="Chromosome"/>
</dbReference>
<dbReference type="AlphaFoldDB" id="A0A517TY94"/>
<dbReference type="SUPFAM" id="SSF52402">
    <property type="entry name" value="Adenine nucleotide alpha hydrolases-like"/>
    <property type="match status" value="1"/>
</dbReference>
<evidence type="ECO:0000256" key="5">
    <source>
        <dbReference type="ARBA" id="ARBA00022840"/>
    </source>
</evidence>
<dbReference type="Gene3D" id="3.60.20.10">
    <property type="entry name" value="Glutamine Phosphoribosylpyrophosphate, subunit 1, domain 1"/>
    <property type="match status" value="1"/>
</dbReference>
<dbReference type="CDD" id="cd01991">
    <property type="entry name" value="Asn_synthase_B_C"/>
    <property type="match status" value="1"/>
</dbReference>
<dbReference type="RefSeq" id="WP_145432949.1">
    <property type="nucleotide sequence ID" value="NZ_CP036339.1"/>
</dbReference>
<feature type="binding site" evidence="9">
    <location>
        <begin position="363"/>
        <end position="364"/>
    </location>
    <ligand>
        <name>ATP</name>
        <dbReference type="ChEBI" id="CHEBI:30616"/>
    </ligand>
</feature>
<evidence type="ECO:0000256" key="2">
    <source>
        <dbReference type="ARBA" id="ARBA00005752"/>
    </source>
</evidence>
<evidence type="ECO:0000259" key="11">
    <source>
        <dbReference type="PROSITE" id="PS51278"/>
    </source>
</evidence>
<sequence length="630" mass="71468">MCGIAGIFNISGMPIDQRILCAMSDALVHRGPDDSGYHIDNGLGLAHRRLAIIDLAAGKQPIYNEFGTVCVVFNGEIYNFHKLRAELEGYGHRFSTSTDTEVIVHSWEQWGDECVQRFRGMFAFALWDSKSETLFLARDRLGIKPLYYGWLSPDVFAFASELKSLRKHPHFRSDISWPAVEDYFAYGFVPDPHSIYSQVRKLPPAHHLRISKSRADSQPVKYWDAQFGTCSAELNVASIAEELVDRLREAVSSHLVSDVPLGAFLSGGVDSSAVVALMAELHDAKPTTCSISFGTPEFNEAQYAEEVANRYKTIHHVRQVEPEDLSLLDRLASIFDEPFADSSAIPTFRLCEITRQWVTVALSGDGGDENFAGYRDHRLHRNKQRLRALMPKSFRRALFGNLARIYPPLYQAPSYLRARTTFQTLALDEVESFARGRMIASPEVRSQLFTTSFKSELQGYDATEVMRRHAIDAPVRDPLSLAQYLDMKVYLPSDILTKVDRTSMANSLEVRVPLLDHEFVEWTAQLPSHLKLRNGVPKFILKKAFESRLSNTTLYRPKKGFSIPLANWLRGPLKQRLLDCVDSPHILESRIFNHGSLKRFTTEHINGYRDHGPLLWALMMFDGFLRAHNS</sequence>
<evidence type="ECO:0000313" key="12">
    <source>
        <dbReference type="EMBL" id="QDT73347.1"/>
    </source>
</evidence>
<dbReference type="OrthoDB" id="9763290at2"/>
<evidence type="ECO:0000256" key="10">
    <source>
        <dbReference type="PIRSR" id="PIRSR001589-3"/>
    </source>
</evidence>
<keyword evidence="4 9" id="KW-0547">Nucleotide-binding</keyword>
<dbReference type="InterPro" id="IPR006426">
    <property type="entry name" value="Asn_synth_AEB"/>
</dbReference>
<dbReference type="InterPro" id="IPR017932">
    <property type="entry name" value="GATase_2_dom"/>
</dbReference>
<dbReference type="PANTHER" id="PTHR43284:SF1">
    <property type="entry name" value="ASPARAGINE SYNTHETASE"/>
    <property type="match status" value="1"/>
</dbReference>
<dbReference type="InterPro" id="IPR001962">
    <property type="entry name" value="Asn_synthase"/>
</dbReference>
<dbReference type="PIRSF" id="PIRSF001589">
    <property type="entry name" value="Asn_synthetase_glu-h"/>
    <property type="match status" value="1"/>
</dbReference>
<keyword evidence="6 8" id="KW-0315">Glutamine amidotransferase</keyword>
<evidence type="ECO:0000256" key="4">
    <source>
        <dbReference type="ARBA" id="ARBA00022741"/>
    </source>
</evidence>
<protein>
    <recommendedName>
        <fullName evidence="3">asparagine synthase (glutamine-hydrolyzing)</fullName>
        <ecNumber evidence="3">6.3.5.4</ecNumber>
    </recommendedName>
</protein>
<reference evidence="12 13" key="1">
    <citation type="submission" date="2019-02" db="EMBL/GenBank/DDBJ databases">
        <title>Deep-cultivation of Planctomycetes and their phenomic and genomic characterization uncovers novel biology.</title>
        <authorList>
            <person name="Wiegand S."/>
            <person name="Jogler M."/>
            <person name="Boedeker C."/>
            <person name="Pinto D."/>
            <person name="Vollmers J."/>
            <person name="Rivas-Marin E."/>
            <person name="Kohn T."/>
            <person name="Peeters S.H."/>
            <person name="Heuer A."/>
            <person name="Rast P."/>
            <person name="Oberbeckmann S."/>
            <person name="Bunk B."/>
            <person name="Jeske O."/>
            <person name="Meyerdierks A."/>
            <person name="Storesund J.E."/>
            <person name="Kallscheuer N."/>
            <person name="Luecker S."/>
            <person name="Lage O.M."/>
            <person name="Pohl T."/>
            <person name="Merkel B.J."/>
            <person name="Hornburger P."/>
            <person name="Mueller R.-W."/>
            <person name="Bruemmer F."/>
            <person name="Labrenz M."/>
            <person name="Spormann A.M."/>
            <person name="Op den Camp H."/>
            <person name="Overmann J."/>
            <person name="Amann R."/>
            <person name="Jetten M.S.M."/>
            <person name="Mascher T."/>
            <person name="Medema M.H."/>
            <person name="Devos D.P."/>
            <person name="Kaster A.-K."/>
            <person name="Ovreas L."/>
            <person name="Rohde M."/>
            <person name="Galperin M.Y."/>
            <person name="Jogler C."/>
        </authorList>
    </citation>
    <scope>NUCLEOTIDE SEQUENCE [LARGE SCALE GENOMIC DNA]</scope>
    <source>
        <strain evidence="12 13">I41</strain>
    </source>
</reference>
<dbReference type="Pfam" id="PF00733">
    <property type="entry name" value="Asn_synthase"/>
    <property type="match status" value="1"/>
</dbReference>
<proteinExistence type="inferred from homology"/>
<dbReference type="SUPFAM" id="SSF56235">
    <property type="entry name" value="N-terminal nucleophile aminohydrolases (Ntn hydrolases)"/>
    <property type="match status" value="1"/>
</dbReference>
<name>A0A517TY94_9BACT</name>
<evidence type="ECO:0000313" key="13">
    <source>
        <dbReference type="Proteomes" id="UP000317909"/>
    </source>
</evidence>
<dbReference type="Pfam" id="PF13537">
    <property type="entry name" value="GATase_7"/>
    <property type="match status" value="1"/>
</dbReference>
<dbReference type="EMBL" id="CP036339">
    <property type="protein sequence ID" value="QDT73347.1"/>
    <property type="molecule type" value="Genomic_DNA"/>
</dbReference>
<dbReference type="CDD" id="cd00712">
    <property type="entry name" value="AsnB"/>
    <property type="match status" value="1"/>
</dbReference>
<dbReference type="EC" id="6.3.5.4" evidence="3"/>
<dbReference type="GO" id="GO:0006529">
    <property type="term" value="P:asparagine biosynthetic process"/>
    <property type="evidence" value="ECO:0007669"/>
    <property type="project" value="UniProtKB-KW"/>
</dbReference>
<feature type="site" description="Important for beta-aspartyl-AMP intermediate formation" evidence="10">
    <location>
        <position position="365"/>
    </location>
</feature>
<dbReference type="GO" id="GO:0005524">
    <property type="term" value="F:ATP binding"/>
    <property type="evidence" value="ECO:0007669"/>
    <property type="project" value="UniProtKB-KW"/>
</dbReference>
<evidence type="ECO:0000256" key="3">
    <source>
        <dbReference type="ARBA" id="ARBA00012737"/>
    </source>
</evidence>
<dbReference type="GO" id="GO:0004066">
    <property type="term" value="F:asparagine synthase (glutamine-hydrolyzing) activity"/>
    <property type="evidence" value="ECO:0007669"/>
    <property type="project" value="UniProtKB-EC"/>
</dbReference>
<dbReference type="InterPro" id="IPR017539">
    <property type="entry name" value="XrtA_amidotfase"/>
</dbReference>
<dbReference type="KEGG" id="llh:I41_25360"/>
<feature type="active site" description="For GATase activity" evidence="8">
    <location>
        <position position="2"/>
    </location>
</feature>
<keyword evidence="5 9" id="KW-0067">ATP-binding</keyword>
<dbReference type="Gene3D" id="3.40.50.620">
    <property type="entry name" value="HUPs"/>
    <property type="match status" value="2"/>
</dbReference>
<keyword evidence="12" id="KW-0436">Ligase</keyword>